<dbReference type="GeneID" id="54355874"/>
<reference evidence="1" key="1">
    <citation type="journal article" date="2020" name="Stud. Mycol.">
        <title>101 Dothideomycetes genomes: a test case for predicting lifestyles and emergence of pathogens.</title>
        <authorList>
            <person name="Haridas S."/>
            <person name="Albert R."/>
            <person name="Binder M."/>
            <person name="Bloem J."/>
            <person name="Labutti K."/>
            <person name="Salamov A."/>
            <person name="Andreopoulos B."/>
            <person name="Baker S."/>
            <person name="Barry K."/>
            <person name="Bills G."/>
            <person name="Bluhm B."/>
            <person name="Cannon C."/>
            <person name="Castanera R."/>
            <person name="Culley D."/>
            <person name="Daum C."/>
            <person name="Ezra D."/>
            <person name="Gonzalez J."/>
            <person name="Henrissat B."/>
            <person name="Kuo A."/>
            <person name="Liang C."/>
            <person name="Lipzen A."/>
            <person name="Lutzoni F."/>
            <person name="Magnuson J."/>
            <person name="Mondo S."/>
            <person name="Nolan M."/>
            <person name="Ohm R."/>
            <person name="Pangilinan J."/>
            <person name="Park H.-J."/>
            <person name="Ramirez L."/>
            <person name="Alfaro M."/>
            <person name="Sun H."/>
            <person name="Tritt A."/>
            <person name="Yoshinaga Y."/>
            <person name="Zwiers L.-H."/>
            <person name="Turgeon B."/>
            <person name="Goodwin S."/>
            <person name="Spatafora J."/>
            <person name="Crous P."/>
            <person name="Grigoriev I."/>
        </authorList>
    </citation>
    <scope>NUCLEOTIDE SEQUENCE</scope>
    <source>
        <strain evidence="1">CBS 183.55</strain>
    </source>
</reference>
<sequence>MPLRLLRLLLRSPTSLETTFAHRFFDTKVSQQPQDDFQSRLFKPPSRWGSDVCTVRLSPTTSPDRGCDGSTWVNKPALANHDPHCRVVQDRYLTDTTRLPVCGEDYLLSFQHLKRWAVKKYLTPVVAVTGYVRSNHKVLGSVKRRNHVLTFDHLVQPSHHSAYTPWEPSLPVNEVRMCIQDGICSDISNFCACLQYCNSYSWHFCHPRT</sequence>
<proteinExistence type="predicted"/>
<evidence type="ECO:0000313" key="2">
    <source>
        <dbReference type="Proteomes" id="UP000800082"/>
    </source>
</evidence>
<name>A0A6A5REJ3_9PLEO</name>
<gene>
    <name evidence="1" type="ORF">M421DRAFT_94474</name>
</gene>
<dbReference type="AlphaFoldDB" id="A0A6A5REJ3"/>
<evidence type="ECO:0000313" key="1">
    <source>
        <dbReference type="EMBL" id="KAF1925849.1"/>
    </source>
</evidence>
<dbReference type="RefSeq" id="XP_033446101.1">
    <property type="nucleotide sequence ID" value="XM_033598207.1"/>
</dbReference>
<keyword evidence="2" id="KW-1185">Reference proteome</keyword>
<protein>
    <submittedName>
        <fullName evidence="1">Uncharacterized protein</fullName>
    </submittedName>
</protein>
<organism evidence="1 2">
    <name type="scientific">Didymella exigua CBS 183.55</name>
    <dbReference type="NCBI Taxonomy" id="1150837"/>
    <lineage>
        <taxon>Eukaryota</taxon>
        <taxon>Fungi</taxon>
        <taxon>Dikarya</taxon>
        <taxon>Ascomycota</taxon>
        <taxon>Pezizomycotina</taxon>
        <taxon>Dothideomycetes</taxon>
        <taxon>Pleosporomycetidae</taxon>
        <taxon>Pleosporales</taxon>
        <taxon>Pleosporineae</taxon>
        <taxon>Didymellaceae</taxon>
        <taxon>Didymella</taxon>
    </lineage>
</organism>
<dbReference type="EMBL" id="ML978981">
    <property type="protein sequence ID" value="KAF1925849.1"/>
    <property type="molecule type" value="Genomic_DNA"/>
</dbReference>
<accession>A0A6A5REJ3</accession>
<dbReference type="Proteomes" id="UP000800082">
    <property type="component" value="Unassembled WGS sequence"/>
</dbReference>